<organism evidence="1">
    <name type="scientific">bioreactor metagenome</name>
    <dbReference type="NCBI Taxonomy" id="1076179"/>
    <lineage>
        <taxon>unclassified sequences</taxon>
        <taxon>metagenomes</taxon>
        <taxon>ecological metagenomes</taxon>
    </lineage>
</organism>
<dbReference type="AlphaFoldDB" id="A0A645F9J8"/>
<name>A0A645F9J8_9ZZZZ</name>
<gene>
    <name evidence="1" type="ORF">SDC9_157292</name>
</gene>
<proteinExistence type="predicted"/>
<sequence length="282" mass="29759">MDFTGDFWKVSLGTADVAYATDAAVAAKAELYLTKALAEQGMDMGDLALTLHVGNGVDKGAITLLADKADFRKDKKLQMASAKNFGVTVEYGTLVKAYVSVDPTVTSLPMVASVKFAPVEGIEAAVGFSNNFTEAKTPITNAKGLSVSAKADIAKLVDLDFTLAATGELLMDLDASKNTITADVAGVYEGVGLWVAYQKDYTNVNKLAAKASYETKVEDFDVSASFQAKMNDLAKITDKAKTEYTVAAGAKYAMGGATYALDAKYEVNAAAFYVTPSVSISF</sequence>
<protein>
    <submittedName>
        <fullName evidence="1">Uncharacterized protein</fullName>
    </submittedName>
</protein>
<accession>A0A645F9J8</accession>
<comment type="caution">
    <text evidence="1">The sequence shown here is derived from an EMBL/GenBank/DDBJ whole genome shotgun (WGS) entry which is preliminary data.</text>
</comment>
<reference evidence="1" key="1">
    <citation type="submission" date="2019-08" db="EMBL/GenBank/DDBJ databases">
        <authorList>
            <person name="Kucharzyk K."/>
            <person name="Murdoch R.W."/>
            <person name="Higgins S."/>
            <person name="Loffler F."/>
        </authorList>
    </citation>
    <scope>NUCLEOTIDE SEQUENCE</scope>
</reference>
<dbReference type="EMBL" id="VSSQ01056144">
    <property type="protein sequence ID" value="MPN09999.1"/>
    <property type="molecule type" value="Genomic_DNA"/>
</dbReference>
<evidence type="ECO:0000313" key="1">
    <source>
        <dbReference type="EMBL" id="MPN09999.1"/>
    </source>
</evidence>